<feature type="chain" id="PRO_5006393026" description="Lipoprotein" evidence="1">
    <location>
        <begin position="19"/>
        <end position="163"/>
    </location>
</feature>
<reference evidence="2 3" key="1">
    <citation type="submission" date="2015-05" db="EMBL/GenBank/DDBJ databases">
        <title>Genome sequencing and analysis of members of genus Stenotrophomonas.</title>
        <authorList>
            <person name="Patil P.P."/>
            <person name="Midha S."/>
            <person name="Patil P.B."/>
        </authorList>
    </citation>
    <scope>NUCLEOTIDE SEQUENCE [LARGE SCALE GENOMIC DNA]</scope>
    <source>
        <strain evidence="2 3">DSM 17805</strain>
    </source>
</reference>
<proteinExistence type="predicted"/>
<name>A0A0R0BUZ9_9GAMM</name>
<comment type="caution">
    <text evidence="2">The sequence shown here is derived from an EMBL/GenBank/DDBJ whole genome shotgun (WGS) entry which is preliminary data.</text>
</comment>
<keyword evidence="3" id="KW-1185">Reference proteome</keyword>
<sequence length="163" mass="17566">MKPASAMFMPLTSFPAGAPAKALACTTLLLSLSLSACSSHPGPAVEGRRTLQVLSTSPAQLLENPESGGRQFPPACQAWQLSHAQVAQFFRLASEYPQLQHQGFDYLPCEISGELVADGQHWQYRINAAGTARWTRAGQQRYFACDAPGCAPLVLMLPDHGEP</sequence>
<dbReference type="Proteomes" id="UP000051254">
    <property type="component" value="Unassembled WGS sequence"/>
</dbReference>
<protein>
    <recommendedName>
        <fullName evidence="4">Lipoprotein</fullName>
    </recommendedName>
</protein>
<organism evidence="2 3">
    <name type="scientific">Stenotrophomonas koreensis</name>
    <dbReference type="NCBI Taxonomy" id="266128"/>
    <lineage>
        <taxon>Bacteria</taxon>
        <taxon>Pseudomonadati</taxon>
        <taxon>Pseudomonadota</taxon>
        <taxon>Gammaproteobacteria</taxon>
        <taxon>Lysobacterales</taxon>
        <taxon>Lysobacteraceae</taxon>
        <taxon>Stenotrophomonas</taxon>
    </lineage>
</organism>
<dbReference type="PATRIC" id="fig|266128.3.peg.814"/>
<evidence type="ECO:0008006" key="4">
    <source>
        <dbReference type="Google" id="ProtNLM"/>
    </source>
</evidence>
<accession>A0A0R0BUZ9</accession>
<evidence type="ECO:0000256" key="1">
    <source>
        <dbReference type="SAM" id="SignalP"/>
    </source>
</evidence>
<gene>
    <name evidence="2" type="ORF">ABB25_09735</name>
</gene>
<dbReference type="AlphaFoldDB" id="A0A0R0BUZ9"/>
<keyword evidence="1" id="KW-0732">Signal</keyword>
<feature type="signal peptide" evidence="1">
    <location>
        <begin position="1"/>
        <end position="18"/>
    </location>
</feature>
<evidence type="ECO:0000313" key="2">
    <source>
        <dbReference type="EMBL" id="KRG57486.1"/>
    </source>
</evidence>
<dbReference type="EMBL" id="LDJH01000015">
    <property type="protein sequence ID" value="KRG57486.1"/>
    <property type="molecule type" value="Genomic_DNA"/>
</dbReference>
<evidence type="ECO:0000313" key="3">
    <source>
        <dbReference type="Proteomes" id="UP000051254"/>
    </source>
</evidence>